<feature type="compositionally biased region" description="Polar residues" evidence="1">
    <location>
        <begin position="15"/>
        <end position="27"/>
    </location>
</feature>
<organism evidence="2 3">
    <name type="scientific">Dyella thiooxydans</name>
    <dbReference type="NCBI Taxonomy" id="445710"/>
    <lineage>
        <taxon>Bacteria</taxon>
        <taxon>Pseudomonadati</taxon>
        <taxon>Pseudomonadota</taxon>
        <taxon>Gammaproteobacteria</taxon>
        <taxon>Lysobacterales</taxon>
        <taxon>Rhodanobacteraceae</taxon>
        <taxon>Dyella</taxon>
    </lineage>
</organism>
<gene>
    <name evidence="2" type="ORF">ATSB10_18020</name>
</gene>
<feature type="region of interest" description="Disordered" evidence="1">
    <location>
        <begin position="1"/>
        <end position="30"/>
    </location>
</feature>
<reference evidence="2 3" key="1">
    <citation type="submission" date="2016-02" db="EMBL/GenBank/DDBJ databases">
        <title>Complete genome sequencing and analysis of ATSB10, Dyella thiooxydans isolated from rhizosphere soil of sunflower (Helianthus annuus L.).</title>
        <authorList>
            <person name="Lee Y."/>
            <person name="Hwangbo K."/>
            <person name="Chung H."/>
            <person name="Yoo J."/>
            <person name="Kim K.Y."/>
            <person name="Sa T.M."/>
            <person name="Um Y."/>
            <person name="Madhaiyan M."/>
        </authorList>
    </citation>
    <scope>NUCLEOTIDE SEQUENCE [LARGE SCALE GENOMIC DNA]</scope>
    <source>
        <strain evidence="2 3">ATSB10</strain>
    </source>
</reference>
<dbReference type="Proteomes" id="UP000077255">
    <property type="component" value="Chromosome"/>
</dbReference>
<dbReference type="PATRIC" id="fig|445710.3.peg.1799"/>
<sequence>MSSRARRSPGDVVRTNATTRPDASSSKAGIPLGWPACITRALRPPSA</sequence>
<evidence type="ECO:0000256" key="1">
    <source>
        <dbReference type="SAM" id="MobiDB-lite"/>
    </source>
</evidence>
<protein>
    <submittedName>
        <fullName evidence="2">Uncharacterized protein</fullName>
    </submittedName>
</protein>
<evidence type="ECO:0000313" key="2">
    <source>
        <dbReference type="EMBL" id="AND69256.1"/>
    </source>
</evidence>
<dbReference type="AlphaFoldDB" id="A0A160N0L1"/>
<dbReference type="KEGG" id="dtx:ATSB10_18020"/>
<dbReference type="STRING" id="445710.ATSB10_18020"/>
<name>A0A160N0L1_9GAMM</name>
<keyword evidence="3" id="KW-1185">Reference proteome</keyword>
<dbReference type="EMBL" id="CP014841">
    <property type="protein sequence ID" value="AND69256.1"/>
    <property type="molecule type" value="Genomic_DNA"/>
</dbReference>
<evidence type="ECO:0000313" key="3">
    <source>
        <dbReference type="Proteomes" id="UP000077255"/>
    </source>
</evidence>
<accession>A0A160N0L1</accession>
<proteinExistence type="predicted"/>